<sequence>MHGCRASPVVVLLLSPTRAVHVEVLRPVTDTGPEAALLIVPGAFISGQAYRPLGEAIQANCTLRLWVALLEDFLMNLANPLEIGGAVDKALTELSASGMTSDSVFIAGHSLGGGIVSEYAKSHAQRFKGVLFFGHFPDFRLDQFPLPVMTLSGDLDGLVRLTHVMDKFQELSKTMAADADALYRTPVLLVKGVNHGHFASGDMPSTVRQNDLTADVTEVTAHALIAPVVNSFLAPLLETRADDMNPEMTSDWSIRAQTLVAGVDDRSVKVDDHVMSGDDFTNSQPTIVTSSRLVTVSAVTQVVYDNNFLSQSTAPVSPHELQVKMVSRSAVWHALNASEPMPLPLQSCKELNQASLNEALSRASDAAVHRYTSRGIPIILHSDHVTTTTSGWEATKLEFSLSSANVTVTSSVYRTSGETTTSSVVFCKLLSPFRAMEWIYVDSLRSARENRGSLFAAVGK</sequence>
<comment type="caution">
    <text evidence="3">The sequence shown here is derived from an EMBL/GenBank/DDBJ whole genome shotgun (WGS) entry which is preliminary data.</text>
</comment>
<feature type="domain" description="Alpha/beta hydrolase fold-5" evidence="2">
    <location>
        <begin position="37"/>
        <end position="200"/>
    </location>
</feature>
<dbReference type="Gene3D" id="3.40.50.1820">
    <property type="entry name" value="alpha/beta hydrolase"/>
    <property type="match status" value="1"/>
</dbReference>
<organism evidence="3 4">
    <name type="scientific">Batillaria attramentaria</name>
    <dbReference type="NCBI Taxonomy" id="370345"/>
    <lineage>
        <taxon>Eukaryota</taxon>
        <taxon>Metazoa</taxon>
        <taxon>Spiralia</taxon>
        <taxon>Lophotrochozoa</taxon>
        <taxon>Mollusca</taxon>
        <taxon>Gastropoda</taxon>
        <taxon>Caenogastropoda</taxon>
        <taxon>Sorbeoconcha</taxon>
        <taxon>Cerithioidea</taxon>
        <taxon>Batillariidae</taxon>
        <taxon>Batillaria</taxon>
    </lineage>
</organism>
<dbReference type="InterPro" id="IPR029059">
    <property type="entry name" value="AB_hydrolase_5"/>
</dbReference>
<proteinExistence type="predicted"/>
<accession>A0ABD0JWN7</accession>
<protein>
    <recommendedName>
        <fullName evidence="2">Alpha/beta hydrolase fold-5 domain-containing protein</fullName>
    </recommendedName>
</protein>
<dbReference type="EMBL" id="JACVVK020000310">
    <property type="protein sequence ID" value="KAK7479111.1"/>
    <property type="molecule type" value="Genomic_DNA"/>
</dbReference>
<feature type="signal peptide" evidence="1">
    <location>
        <begin position="1"/>
        <end position="19"/>
    </location>
</feature>
<evidence type="ECO:0000256" key="1">
    <source>
        <dbReference type="SAM" id="SignalP"/>
    </source>
</evidence>
<dbReference type="SUPFAM" id="SSF53474">
    <property type="entry name" value="alpha/beta-Hydrolases"/>
    <property type="match status" value="1"/>
</dbReference>
<keyword evidence="4" id="KW-1185">Reference proteome</keyword>
<dbReference type="InterPro" id="IPR029058">
    <property type="entry name" value="AB_hydrolase_fold"/>
</dbReference>
<keyword evidence="1" id="KW-0732">Signal</keyword>
<evidence type="ECO:0000313" key="4">
    <source>
        <dbReference type="Proteomes" id="UP001519460"/>
    </source>
</evidence>
<dbReference type="Pfam" id="PF12695">
    <property type="entry name" value="Abhydrolase_5"/>
    <property type="match status" value="1"/>
</dbReference>
<gene>
    <name evidence="3" type="ORF">BaRGS_00029629</name>
</gene>
<dbReference type="Proteomes" id="UP001519460">
    <property type="component" value="Unassembled WGS sequence"/>
</dbReference>
<evidence type="ECO:0000259" key="2">
    <source>
        <dbReference type="Pfam" id="PF12695"/>
    </source>
</evidence>
<evidence type="ECO:0000313" key="3">
    <source>
        <dbReference type="EMBL" id="KAK7479111.1"/>
    </source>
</evidence>
<feature type="chain" id="PRO_5044802787" description="Alpha/beta hydrolase fold-5 domain-containing protein" evidence="1">
    <location>
        <begin position="20"/>
        <end position="460"/>
    </location>
</feature>
<dbReference type="AlphaFoldDB" id="A0ABD0JWN7"/>
<reference evidence="3 4" key="1">
    <citation type="journal article" date="2023" name="Sci. Data">
        <title>Genome assembly of the Korean intertidal mud-creeper Batillaria attramentaria.</title>
        <authorList>
            <person name="Patra A.K."/>
            <person name="Ho P.T."/>
            <person name="Jun S."/>
            <person name="Lee S.J."/>
            <person name="Kim Y."/>
            <person name="Won Y.J."/>
        </authorList>
    </citation>
    <scope>NUCLEOTIDE SEQUENCE [LARGE SCALE GENOMIC DNA]</scope>
    <source>
        <strain evidence="3">Wonlab-2016</strain>
    </source>
</reference>
<name>A0ABD0JWN7_9CAEN</name>